<sequence>MFRKTVLALALPALFVTSAAAAQQAGPTPGPKSGEPATIPFMTRNDIRTFDSTDDGDGLYIQDVRRNWYYVTFFGRCNELPWAIGVGFKTFAGGFQIDRGDTIIAGRERCRIADIVHSGPPPAKVKKAKGA</sequence>
<feature type="chain" id="PRO_5030527116" evidence="1">
    <location>
        <begin position="22"/>
        <end position="131"/>
    </location>
</feature>
<dbReference type="RefSeq" id="WP_167299863.1">
    <property type="nucleotide sequence ID" value="NZ_JAASQV010000002.1"/>
</dbReference>
<gene>
    <name evidence="2" type="ORF">FHR20_002433</name>
</gene>
<evidence type="ECO:0000313" key="2">
    <source>
        <dbReference type="EMBL" id="NIJ65471.1"/>
    </source>
</evidence>
<dbReference type="InterPro" id="IPR045500">
    <property type="entry name" value="DUF6491"/>
</dbReference>
<dbReference type="Pfam" id="PF20101">
    <property type="entry name" value="DUF6491"/>
    <property type="match status" value="1"/>
</dbReference>
<proteinExistence type="predicted"/>
<dbReference type="Proteomes" id="UP000564677">
    <property type="component" value="Unassembled WGS sequence"/>
</dbReference>
<accession>A0A7X5ZVV3</accession>
<reference evidence="2 3" key="1">
    <citation type="submission" date="2020-03" db="EMBL/GenBank/DDBJ databases">
        <title>Genomic Encyclopedia of Type Strains, Phase IV (KMG-IV): sequencing the most valuable type-strain genomes for metagenomic binning, comparative biology and taxonomic classification.</title>
        <authorList>
            <person name="Goeker M."/>
        </authorList>
    </citation>
    <scope>NUCLEOTIDE SEQUENCE [LARGE SCALE GENOMIC DNA]</scope>
    <source>
        <strain evidence="2 3">DSM 4733</strain>
    </source>
</reference>
<keyword evidence="3" id="KW-1185">Reference proteome</keyword>
<evidence type="ECO:0000256" key="1">
    <source>
        <dbReference type="SAM" id="SignalP"/>
    </source>
</evidence>
<dbReference type="AlphaFoldDB" id="A0A7X5ZVV3"/>
<organism evidence="2 3">
    <name type="scientific">Sphingomonas leidyi</name>
    <dbReference type="NCBI Taxonomy" id="68569"/>
    <lineage>
        <taxon>Bacteria</taxon>
        <taxon>Pseudomonadati</taxon>
        <taxon>Pseudomonadota</taxon>
        <taxon>Alphaproteobacteria</taxon>
        <taxon>Sphingomonadales</taxon>
        <taxon>Sphingomonadaceae</taxon>
        <taxon>Sphingomonas</taxon>
    </lineage>
</organism>
<keyword evidence="1" id="KW-0732">Signal</keyword>
<comment type="caution">
    <text evidence="2">The sequence shown here is derived from an EMBL/GenBank/DDBJ whole genome shotgun (WGS) entry which is preliminary data.</text>
</comment>
<dbReference type="EMBL" id="JAASQV010000002">
    <property type="protein sequence ID" value="NIJ65471.1"/>
    <property type="molecule type" value="Genomic_DNA"/>
</dbReference>
<feature type="signal peptide" evidence="1">
    <location>
        <begin position="1"/>
        <end position="21"/>
    </location>
</feature>
<protein>
    <submittedName>
        <fullName evidence="2">Uncharacterized protein</fullName>
    </submittedName>
</protein>
<name>A0A7X5ZVV3_9SPHN</name>
<evidence type="ECO:0000313" key="3">
    <source>
        <dbReference type="Proteomes" id="UP000564677"/>
    </source>
</evidence>